<keyword evidence="2" id="KW-1185">Reference proteome</keyword>
<sequence length="208" mass="23739">MQVTVDFLPRTTGDHNQQLLLHYHTGEDIYVSLYGASTDKTREQLQQDSLPFSDQHIIIEPQEGDIWPNRTAEISIIFKPQEAKLYQHTIYCDVTGRESRLPLRIKGESMGPKLQFNVDLLDIGNIFVGSKHSYEVTLCSNTVQQYSLALVVDVHGVGEEVLALPIKASCVIPEVHLERYMLQFQRCFLGFPYMQTIRLINDSNLPAF</sequence>
<dbReference type="Gene3D" id="2.60.40.10">
    <property type="entry name" value="Immunoglobulins"/>
    <property type="match status" value="1"/>
</dbReference>
<dbReference type="EMBL" id="JAAGNN010000003">
    <property type="protein sequence ID" value="KAF4091545.1"/>
    <property type="molecule type" value="Genomic_DNA"/>
</dbReference>
<dbReference type="GO" id="GO:0005930">
    <property type="term" value="C:axoneme"/>
    <property type="evidence" value="ECO:0007669"/>
    <property type="project" value="TreeGrafter"/>
</dbReference>
<dbReference type="GO" id="GO:0003341">
    <property type="term" value="P:cilium movement"/>
    <property type="evidence" value="ECO:0007669"/>
    <property type="project" value="TreeGrafter"/>
</dbReference>
<dbReference type="PANTHER" id="PTHR23053:SF0">
    <property type="entry name" value="HYDROCEPHALUS-INDUCING PROTEIN HOMOLOG"/>
    <property type="match status" value="1"/>
</dbReference>
<reference evidence="1 2" key="1">
    <citation type="submission" date="2020-02" db="EMBL/GenBank/DDBJ databases">
        <title>A chromosome-scale genome assembly of the black bullhead catfish (Ameiurus melas).</title>
        <authorList>
            <person name="Wen M."/>
            <person name="Zham M."/>
            <person name="Cabau C."/>
            <person name="Klopp C."/>
            <person name="Donnadieu C."/>
            <person name="Roques C."/>
            <person name="Bouchez O."/>
            <person name="Lampietro C."/>
            <person name="Jouanno E."/>
            <person name="Herpin A."/>
            <person name="Louis A."/>
            <person name="Berthelot C."/>
            <person name="Parey E."/>
            <person name="Roest-Crollius H."/>
            <person name="Braasch I."/>
            <person name="Postlethwait J."/>
            <person name="Robinson-Rechavi M."/>
            <person name="Echchiki A."/>
            <person name="Begum T."/>
            <person name="Montfort J."/>
            <person name="Schartl M."/>
            <person name="Bobe J."/>
            <person name="Guiguen Y."/>
        </authorList>
    </citation>
    <scope>NUCLEOTIDE SEQUENCE [LARGE SCALE GENOMIC DNA]</scope>
    <source>
        <strain evidence="1">M_S1</strain>
        <tissue evidence="1">Blood</tissue>
    </source>
</reference>
<organism evidence="1 2">
    <name type="scientific">Ameiurus melas</name>
    <name type="common">Black bullhead</name>
    <name type="synonym">Silurus melas</name>
    <dbReference type="NCBI Taxonomy" id="219545"/>
    <lineage>
        <taxon>Eukaryota</taxon>
        <taxon>Metazoa</taxon>
        <taxon>Chordata</taxon>
        <taxon>Craniata</taxon>
        <taxon>Vertebrata</taxon>
        <taxon>Euteleostomi</taxon>
        <taxon>Actinopterygii</taxon>
        <taxon>Neopterygii</taxon>
        <taxon>Teleostei</taxon>
        <taxon>Ostariophysi</taxon>
        <taxon>Siluriformes</taxon>
        <taxon>Ictaluridae</taxon>
        <taxon>Ameiurus</taxon>
    </lineage>
</organism>
<name>A0A7J6B8Z5_AMEME</name>
<dbReference type="Proteomes" id="UP000593565">
    <property type="component" value="Unassembled WGS sequence"/>
</dbReference>
<evidence type="ECO:0000313" key="1">
    <source>
        <dbReference type="EMBL" id="KAF4091545.1"/>
    </source>
</evidence>
<proteinExistence type="predicted"/>
<dbReference type="InterPro" id="IPR033305">
    <property type="entry name" value="Hydin-like"/>
</dbReference>
<dbReference type="AlphaFoldDB" id="A0A7J6B8Z5"/>
<evidence type="ECO:0000313" key="2">
    <source>
        <dbReference type="Proteomes" id="UP000593565"/>
    </source>
</evidence>
<accession>A0A7J6B8Z5</accession>
<gene>
    <name evidence="1" type="ORF">AMELA_G00038060</name>
</gene>
<protein>
    <submittedName>
        <fullName evidence="1">Uncharacterized protein</fullName>
    </submittedName>
</protein>
<dbReference type="PANTHER" id="PTHR23053">
    <property type="entry name" value="DLEC1 DELETED IN LUNG AND ESOPHAGEAL CANCER 1"/>
    <property type="match status" value="1"/>
</dbReference>
<dbReference type="GO" id="GO:1904158">
    <property type="term" value="P:axonemal central apparatus assembly"/>
    <property type="evidence" value="ECO:0007669"/>
    <property type="project" value="TreeGrafter"/>
</dbReference>
<comment type="caution">
    <text evidence="1">The sequence shown here is derived from an EMBL/GenBank/DDBJ whole genome shotgun (WGS) entry which is preliminary data.</text>
</comment>
<dbReference type="InterPro" id="IPR013783">
    <property type="entry name" value="Ig-like_fold"/>
</dbReference>